<evidence type="ECO:0000256" key="1">
    <source>
        <dbReference type="ARBA" id="ARBA00004651"/>
    </source>
</evidence>
<dbReference type="PANTHER" id="PTHR33529:SF2">
    <property type="entry name" value="LIPOPOLYSACCHARIDE EXPORT SYSTEM PERMEASE PROTEIN LPTG"/>
    <property type="match status" value="1"/>
</dbReference>
<dbReference type="STRING" id="407234.SAMN05421795_101606"/>
<dbReference type="InterPro" id="IPR030923">
    <property type="entry name" value="LptG"/>
</dbReference>
<dbReference type="NCBIfam" id="TIGR04408">
    <property type="entry name" value="LptG_lptG"/>
    <property type="match status" value="1"/>
</dbReference>
<proteinExistence type="predicted"/>
<dbReference type="GO" id="GO:0015920">
    <property type="term" value="P:lipopolysaccharide transport"/>
    <property type="evidence" value="ECO:0007669"/>
    <property type="project" value="TreeGrafter"/>
</dbReference>
<evidence type="ECO:0000256" key="3">
    <source>
        <dbReference type="ARBA" id="ARBA00022692"/>
    </source>
</evidence>
<feature type="transmembrane region" description="Helical" evidence="6">
    <location>
        <begin position="12"/>
        <end position="29"/>
    </location>
</feature>
<protein>
    <submittedName>
        <fullName evidence="7">Lipopolysaccharide export system permease protein</fullName>
    </submittedName>
</protein>
<feature type="transmembrane region" description="Helical" evidence="6">
    <location>
        <begin position="287"/>
        <end position="305"/>
    </location>
</feature>
<feature type="transmembrane region" description="Helical" evidence="6">
    <location>
        <begin position="98"/>
        <end position="117"/>
    </location>
</feature>
<evidence type="ECO:0000256" key="4">
    <source>
        <dbReference type="ARBA" id="ARBA00022989"/>
    </source>
</evidence>
<keyword evidence="3 6" id="KW-0812">Transmembrane</keyword>
<evidence type="ECO:0000313" key="7">
    <source>
        <dbReference type="EMBL" id="SIS56481.1"/>
    </source>
</evidence>
<dbReference type="OrthoDB" id="9798468at2"/>
<feature type="transmembrane region" description="Helical" evidence="6">
    <location>
        <begin position="49"/>
        <end position="77"/>
    </location>
</feature>
<evidence type="ECO:0000256" key="2">
    <source>
        <dbReference type="ARBA" id="ARBA00022475"/>
    </source>
</evidence>
<dbReference type="RefSeq" id="WP_076363402.1">
    <property type="nucleotide sequence ID" value="NZ_FTOM01000001.1"/>
</dbReference>
<dbReference type="AlphaFoldDB" id="A0A1N7K4L1"/>
<dbReference type="EMBL" id="FTOM01000001">
    <property type="protein sequence ID" value="SIS56481.1"/>
    <property type="molecule type" value="Genomic_DNA"/>
</dbReference>
<comment type="subcellular location">
    <subcellularLocation>
        <location evidence="1">Cell membrane</location>
        <topology evidence="1">Multi-pass membrane protein</topology>
    </subcellularLocation>
</comment>
<evidence type="ECO:0000313" key="8">
    <source>
        <dbReference type="Proteomes" id="UP000186098"/>
    </source>
</evidence>
<reference evidence="8" key="1">
    <citation type="submission" date="2017-01" db="EMBL/GenBank/DDBJ databases">
        <authorList>
            <person name="Varghese N."/>
            <person name="Submissions S."/>
        </authorList>
    </citation>
    <scope>NUCLEOTIDE SEQUENCE [LARGE SCALE GENOMIC DNA]</scope>
    <source>
        <strain evidence="8">DSM 18714</strain>
    </source>
</reference>
<keyword evidence="2" id="KW-1003">Cell membrane</keyword>
<dbReference type="Proteomes" id="UP000186098">
    <property type="component" value="Unassembled WGS sequence"/>
</dbReference>
<keyword evidence="5 6" id="KW-0472">Membrane</keyword>
<evidence type="ECO:0000256" key="6">
    <source>
        <dbReference type="SAM" id="Phobius"/>
    </source>
</evidence>
<gene>
    <name evidence="7" type="ORF">SAMN05421795_101606</name>
</gene>
<dbReference type="Pfam" id="PF03739">
    <property type="entry name" value="LptF_LptG"/>
    <property type="match status" value="1"/>
</dbReference>
<dbReference type="GO" id="GO:0055085">
    <property type="term" value="P:transmembrane transport"/>
    <property type="evidence" value="ECO:0007669"/>
    <property type="project" value="InterPro"/>
</dbReference>
<feature type="transmembrane region" description="Helical" evidence="6">
    <location>
        <begin position="317"/>
        <end position="337"/>
    </location>
</feature>
<dbReference type="InterPro" id="IPR005495">
    <property type="entry name" value="LptG/LptF_permease"/>
</dbReference>
<name>A0A1N7K4L1_9RHOB</name>
<evidence type="ECO:0000256" key="5">
    <source>
        <dbReference type="ARBA" id="ARBA00023136"/>
    </source>
</evidence>
<dbReference type="GO" id="GO:0043190">
    <property type="term" value="C:ATP-binding cassette (ABC) transporter complex"/>
    <property type="evidence" value="ECO:0007669"/>
    <property type="project" value="InterPro"/>
</dbReference>
<sequence>MTLALYVARRFLKVFGLLFGVFFAVLFLIDMVEQIRRFDGLSLGLRQLAFLSVLHTPASFYPILPLVTVLAGVALFLGLARSSELVVIRAAGRSALRLLVGPVLVAFVLGALVVALFNPVVAATSKRYETQATQLRRGVEQVVSIGAEGVWLRQGARGPEGEARQTVIHAARANTDATVLYDVSFLIFAPGKGPVRRIDAARADLETGRWVLRAARDWPFEATPNPEAAMTRHDRLVLGSELTPERIRDSFGTPSTIAIWDLPDFITGLERAGFSTRRHAVWLQMELALPLVFSVMVLIAAGFSMRHARLGGTGRSVLLALVAGLGVFFLRDFAQVLGENGQIPVMLAAWAPPVAGLMLALGLILHLEDG</sequence>
<keyword evidence="4 6" id="KW-1133">Transmembrane helix</keyword>
<accession>A0A1N7K4L1</accession>
<organism evidence="7 8">
    <name type="scientific">Phaeovulum vinaykumarii</name>
    <dbReference type="NCBI Taxonomy" id="407234"/>
    <lineage>
        <taxon>Bacteria</taxon>
        <taxon>Pseudomonadati</taxon>
        <taxon>Pseudomonadota</taxon>
        <taxon>Alphaproteobacteria</taxon>
        <taxon>Rhodobacterales</taxon>
        <taxon>Paracoccaceae</taxon>
        <taxon>Phaeovulum</taxon>
    </lineage>
</organism>
<dbReference type="PANTHER" id="PTHR33529">
    <property type="entry name" value="SLR0882 PROTEIN-RELATED"/>
    <property type="match status" value="1"/>
</dbReference>
<feature type="transmembrane region" description="Helical" evidence="6">
    <location>
        <begin position="343"/>
        <end position="365"/>
    </location>
</feature>
<keyword evidence="8" id="KW-1185">Reference proteome</keyword>